<dbReference type="EMBL" id="ANQC01000116">
    <property type="protein sequence ID" value="ESV55153.1"/>
    <property type="molecule type" value="Genomic_DNA"/>
</dbReference>
<sequence>MRNNKQKAVLFKRHAKPDTALEYCEYLRQVGLSDELISERTGLSVSRLKQFKTNYRVPNKKKNNSK</sequence>
<evidence type="ECO:0000313" key="1">
    <source>
        <dbReference type="EMBL" id="ESV55153.1"/>
    </source>
</evidence>
<accession>V6Z349</accession>
<comment type="caution">
    <text evidence="1">The sequence shown here is derived from an EMBL/GenBank/DDBJ whole genome shotgun (WGS) entry which is preliminary data.</text>
</comment>
<dbReference type="AlphaFoldDB" id="V6Z349"/>
<organism evidence="1 2">
    <name type="scientific">Streptococcus agalactiae LMG 14747</name>
    <dbReference type="NCBI Taxonomy" id="1154860"/>
    <lineage>
        <taxon>Bacteria</taxon>
        <taxon>Bacillati</taxon>
        <taxon>Bacillota</taxon>
        <taxon>Bacilli</taxon>
        <taxon>Lactobacillales</taxon>
        <taxon>Streptococcaceae</taxon>
        <taxon>Streptococcus</taxon>
    </lineage>
</organism>
<gene>
    <name evidence="1" type="ORF">SAG0136_08025</name>
</gene>
<name>V6Z349_STRAG</name>
<evidence type="ECO:0008006" key="3">
    <source>
        <dbReference type="Google" id="ProtNLM"/>
    </source>
</evidence>
<protein>
    <recommendedName>
        <fullName evidence="3">Transposase</fullName>
    </recommendedName>
</protein>
<evidence type="ECO:0000313" key="2">
    <source>
        <dbReference type="Proteomes" id="UP000018482"/>
    </source>
</evidence>
<reference evidence="1 2" key="1">
    <citation type="submission" date="2013-05" db="EMBL/GenBank/DDBJ databases">
        <authorList>
            <person name="Richards V.P."/>
            <person name="Durkin S.A.S."/>
            <person name="Kim M."/>
            <person name="Pavinski Bitar P.D."/>
            <person name="Stanhope M.J."/>
            <person name="Town C.D."/>
            <person name="Venter J.C."/>
        </authorList>
    </citation>
    <scope>NUCLEOTIDE SEQUENCE [LARGE SCALE GENOMIC DNA]</scope>
    <source>
        <strain evidence="1 2">LMG 14747</strain>
    </source>
</reference>
<dbReference type="Proteomes" id="UP000018482">
    <property type="component" value="Unassembled WGS sequence"/>
</dbReference>
<proteinExistence type="predicted"/>